<keyword evidence="1" id="KW-0479">Metal-binding</keyword>
<evidence type="ECO:0000256" key="4">
    <source>
        <dbReference type="ARBA" id="ARBA00022833"/>
    </source>
</evidence>
<evidence type="ECO:0000256" key="6">
    <source>
        <dbReference type="SAM" id="MobiDB-lite"/>
    </source>
</evidence>
<evidence type="ECO:0000256" key="3">
    <source>
        <dbReference type="ARBA" id="ARBA00022771"/>
    </source>
</evidence>
<accession>A0A0K2UA70</accession>
<dbReference type="InterPro" id="IPR000210">
    <property type="entry name" value="BTB/POZ_dom"/>
</dbReference>
<dbReference type="Pfam" id="PF00096">
    <property type="entry name" value="zf-C2H2"/>
    <property type="match status" value="1"/>
</dbReference>
<evidence type="ECO:0000256" key="1">
    <source>
        <dbReference type="ARBA" id="ARBA00022723"/>
    </source>
</evidence>
<dbReference type="PANTHER" id="PTHR24379">
    <property type="entry name" value="KRAB AND ZINC FINGER DOMAIN-CONTAINING"/>
    <property type="match status" value="1"/>
</dbReference>
<feature type="domain" description="C2H2-type" evidence="8">
    <location>
        <begin position="470"/>
        <end position="497"/>
    </location>
</feature>
<dbReference type="Pfam" id="PF00651">
    <property type="entry name" value="BTB"/>
    <property type="match status" value="1"/>
</dbReference>
<keyword evidence="3 5" id="KW-0863">Zinc-finger</keyword>
<evidence type="ECO:0000313" key="9">
    <source>
        <dbReference type="EMBL" id="CDW35138.1"/>
    </source>
</evidence>
<dbReference type="PROSITE" id="PS50157">
    <property type="entry name" value="ZINC_FINGER_C2H2_2"/>
    <property type="match status" value="2"/>
</dbReference>
<keyword evidence="4" id="KW-0862">Zinc</keyword>
<dbReference type="SMART" id="SM00225">
    <property type="entry name" value="BTB"/>
    <property type="match status" value="1"/>
</dbReference>
<dbReference type="EMBL" id="HACA01017777">
    <property type="protein sequence ID" value="CDW35138.1"/>
    <property type="molecule type" value="Transcribed_RNA"/>
</dbReference>
<dbReference type="PANTHER" id="PTHR24379:SF121">
    <property type="entry name" value="C2H2-TYPE DOMAIN-CONTAINING PROTEIN"/>
    <property type="match status" value="1"/>
</dbReference>
<dbReference type="SUPFAM" id="SSF54695">
    <property type="entry name" value="POZ domain"/>
    <property type="match status" value="1"/>
</dbReference>
<feature type="compositionally biased region" description="Acidic residues" evidence="6">
    <location>
        <begin position="148"/>
        <end position="158"/>
    </location>
</feature>
<dbReference type="InterPro" id="IPR013087">
    <property type="entry name" value="Znf_C2H2_type"/>
</dbReference>
<name>A0A0K2UA70_LEPSM</name>
<dbReference type="PROSITE" id="PS00028">
    <property type="entry name" value="ZINC_FINGER_C2H2_1"/>
    <property type="match status" value="3"/>
</dbReference>
<organism evidence="9">
    <name type="scientific">Lepeophtheirus salmonis</name>
    <name type="common">Salmon louse</name>
    <name type="synonym">Caligus salmonis</name>
    <dbReference type="NCBI Taxonomy" id="72036"/>
    <lineage>
        <taxon>Eukaryota</taxon>
        <taxon>Metazoa</taxon>
        <taxon>Ecdysozoa</taxon>
        <taxon>Arthropoda</taxon>
        <taxon>Crustacea</taxon>
        <taxon>Multicrustacea</taxon>
        <taxon>Hexanauplia</taxon>
        <taxon>Copepoda</taxon>
        <taxon>Siphonostomatoida</taxon>
        <taxon>Caligidae</taxon>
        <taxon>Lepeophtheirus</taxon>
    </lineage>
</organism>
<protein>
    <submittedName>
        <fullName evidence="9">Uncharacterized protein</fullName>
    </submittedName>
</protein>
<evidence type="ECO:0000256" key="5">
    <source>
        <dbReference type="PROSITE-ProRule" id="PRU00042"/>
    </source>
</evidence>
<dbReference type="Gene3D" id="3.30.160.60">
    <property type="entry name" value="Classic Zinc Finger"/>
    <property type="match status" value="2"/>
</dbReference>
<dbReference type="InterPro" id="IPR011333">
    <property type="entry name" value="SKP1/BTB/POZ_sf"/>
</dbReference>
<dbReference type="GO" id="GO:0008270">
    <property type="term" value="F:zinc ion binding"/>
    <property type="evidence" value="ECO:0007669"/>
    <property type="project" value="UniProtKB-KW"/>
</dbReference>
<dbReference type="OrthoDB" id="2687452at2759"/>
<evidence type="ECO:0000256" key="2">
    <source>
        <dbReference type="ARBA" id="ARBA00022737"/>
    </source>
</evidence>
<evidence type="ECO:0000259" key="7">
    <source>
        <dbReference type="PROSITE" id="PS50097"/>
    </source>
</evidence>
<feature type="domain" description="C2H2-type" evidence="8">
    <location>
        <begin position="598"/>
        <end position="620"/>
    </location>
</feature>
<reference evidence="9" key="1">
    <citation type="submission" date="2014-05" db="EMBL/GenBank/DDBJ databases">
        <authorList>
            <person name="Chronopoulou M."/>
        </authorList>
    </citation>
    <scope>NUCLEOTIDE SEQUENCE</scope>
    <source>
        <tissue evidence="9">Whole organism</tissue>
    </source>
</reference>
<keyword evidence="2" id="KW-0677">Repeat</keyword>
<evidence type="ECO:0000259" key="8">
    <source>
        <dbReference type="PROSITE" id="PS50157"/>
    </source>
</evidence>
<feature type="region of interest" description="Disordered" evidence="6">
    <location>
        <begin position="140"/>
        <end position="167"/>
    </location>
</feature>
<dbReference type="AlphaFoldDB" id="A0A0K2UA70"/>
<sequence>MPLIENRIVPSNREEYLEKLAESLKALQEESRFTDVILYSGDGGAGIPIHKTVLKKLSSPLSGMLEDSSCCFCLGTRCLKGSETFGITLQGTKTEDIKALVALIYTGKTPISGPDHYRAIREVAELLQIRLPKSSITLEKDDGSGVEYMEEEEDEDERESVCSRKRKAEIDDDEDAYDSRKIMNRVGSSEEEEEDPYLATKNCPKCNEAFTNQIEYVRHVNACSLREAEKTINTNPPRPRHPCPGCGVLYPDSPWFRQHVKICTSNNKANGGGSGEDVIGLDDNDNYQTCPKCDTLISTNDVGTHVCRATTLLNKLNSISIESTSDNPEGKKLCPKCHRWFFVMKGGYVRHVRACLPMPTTPQVSDSISTVNGIMAEDGKSKACPKCGKVYTPKNYRYFDPHVARCMGPAEPTAVIEPPPPQSGPIQTCKGCNKSFTLNHWYQKHVATCRKRNLDLLQRPGLTITETGSYGCHKCSHTYATRGDLKRHLIQHYGERVRQLFNTSLSDKCSLCPFVAQTSDQMVVHLCLKHEKLRDVIPKDVSRMLYQEIGNNTALNLQQHQQPRQTSPPQQQQQQLQLGVHSMMVQQLPTGTSADIVNNCHVCGKVFNNRTSLRSHIFTHYLNDLRKVYHDPRDPTACIICTYRSSSIHHLMIHVGLKHKKLAEFLPREISAYFFDDNARAFARRPVPTLQPHHQILQQRLQQNNSGPPPPPLKMITMQSKPFIGSRFGHTSTKNWTCMFCYKELGNDKGNLKQHLLCHTRDKIRDHFMNPNNPRSCLFCDYNSNLPDHMITHVGLTHQKIREFLPRDYGDILFRGPYAFELQPSNVAFCEHCTMEFTSVEELEKHLKRNGGNCVWNCPKCGLKTQGRKNVEKHTMHCQRKPSIFNCEVCGLECHDLTTFKSHLCSHFKQELMNVIGSDVSRCDDCGIDFGTDSTGLATHVGTTHDVIFNVIPANLLKKVKSLMMETIYCFICQKEFSTPSDLAGHECIPVEDSDDQADDEFCRLCGEMTITSYQQYKEHLYSHFMNKLNTDFRSDYDKDKKACERCEEPVDDCISYIKHLALDHDEILKYIDEDTMNHLKNVLHKSNHMYVLSNTI</sequence>
<dbReference type="Gene3D" id="3.30.710.10">
    <property type="entry name" value="Potassium Channel Kv1.1, Chain A"/>
    <property type="match status" value="1"/>
</dbReference>
<dbReference type="PROSITE" id="PS50097">
    <property type="entry name" value="BTB"/>
    <property type="match status" value="1"/>
</dbReference>
<dbReference type="SMART" id="SM00355">
    <property type="entry name" value="ZnF_C2H2"/>
    <property type="match status" value="16"/>
</dbReference>
<feature type="domain" description="BTB" evidence="7">
    <location>
        <begin position="34"/>
        <end position="113"/>
    </location>
</feature>
<proteinExistence type="predicted"/>